<dbReference type="SUPFAM" id="SSF51430">
    <property type="entry name" value="NAD(P)-linked oxidoreductase"/>
    <property type="match status" value="1"/>
</dbReference>
<evidence type="ECO:0000256" key="3">
    <source>
        <dbReference type="ARBA" id="ARBA00023002"/>
    </source>
</evidence>
<dbReference type="EMBL" id="BRXZ01002229">
    <property type="protein sequence ID" value="GMH57520.1"/>
    <property type="molecule type" value="Genomic_DNA"/>
</dbReference>
<name>A0A9W6ZX61_9STRA</name>
<dbReference type="OrthoDB" id="416253at2759"/>
<accession>A0A9W6ZX61</accession>
<dbReference type="PANTHER" id="PTHR43827">
    <property type="entry name" value="2,5-DIKETO-D-GLUCONIC ACID REDUCTASE"/>
    <property type="match status" value="1"/>
</dbReference>
<dbReference type="PANTHER" id="PTHR43827:SF3">
    <property type="entry name" value="NADP-DEPENDENT OXIDOREDUCTASE DOMAIN-CONTAINING PROTEIN"/>
    <property type="match status" value="1"/>
</dbReference>
<protein>
    <recommendedName>
        <fullName evidence="4">NADP-dependent oxidoreductase domain-containing protein</fullName>
    </recommendedName>
</protein>
<gene>
    <name evidence="5" type="ORF">TrRE_jg5974</name>
</gene>
<dbReference type="InterPro" id="IPR036812">
    <property type="entry name" value="NAD(P)_OxRdtase_dom_sf"/>
</dbReference>
<comment type="similarity">
    <text evidence="1">Belongs to the aldo/keto reductase family.</text>
</comment>
<dbReference type="Proteomes" id="UP001165082">
    <property type="component" value="Unassembled WGS sequence"/>
</dbReference>
<evidence type="ECO:0000313" key="6">
    <source>
        <dbReference type="Proteomes" id="UP001165082"/>
    </source>
</evidence>
<reference evidence="5" key="1">
    <citation type="submission" date="2022-07" db="EMBL/GenBank/DDBJ databases">
        <title>Genome analysis of Parmales, a sister group of diatoms, reveals the evolutionary specialization of diatoms from phago-mixotrophs to photoautotrophs.</title>
        <authorList>
            <person name="Ban H."/>
            <person name="Sato S."/>
            <person name="Yoshikawa S."/>
            <person name="Kazumasa Y."/>
            <person name="Nakamura Y."/>
            <person name="Ichinomiya M."/>
            <person name="Saitoh K."/>
            <person name="Sato N."/>
            <person name="Blanc-Mathieu R."/>
            <person name="Endo H."/>
            <person name="Kuwata A."/>
            <person name="Ogata H."/>
        </authorList>
    </citation>
    <scope>NUCLEOTIDE SEQUENCE</scope>
</reference>
<comment type="caution">
    <text evidence="5">The sequence shown here is derived from an EMBL/GenBank/DDBJ whole genome shotgun (WGS) entry which is preliminary data.</text>
</comment>
<evidence type="ECO:0000256" key="2">
    <source>
        <dbReference type="ARBA" id="ARBA00022857"/>
    </source>
</evidence>
<dbReference type="GO" id="GO:0016616">
    <property type="term" value="F:oxidoreductase activity, acting on the CH-OH group of donors, NAD or NADP as acceptor"/>
    <property type="evidence" value="ECO:0007669"/>
    <property type="project" value="UniProtKB-ARBA"/>
</dbReference>
<keyword evidence="6" id="KW-1185">Reference proteome</keyword>
<feature type="non-terminal residue" evidence="5">
    <location>
        <position position="144"/>
    </location>
</feature>
<keyword evidence="2" id="KW-0521">NADP</keyword>
<evidence type="ECO:0000256" key="1">
    <source>
        <dbReference type="ARBA" id="ARBA00007905"/>
    </source>
</evidence>
<dbReference type="InterPro" id="IPR023210">
    <property type="entry name" value="NADP_OxRdtase_dom"/>
</dbReference>
<dbReference type="Pfam" id="PF00248">
    <property type="entry name" value="Aldo_ket_red"/>
    <property type="match status" value="1"/>
</dbReference>
<organism evidence="5 6">
    <name type="scientific">Triparma retinervis</name>
    <dbReference type="NCBI Taxonomy" id="2557542"/>
    <lineage>
        <taxon>Eukaryota</taxon>
        <taxon>Sar</taxon>
        <taxon>Stramenopiles</taxon>
        <taxon>Ochrophyta</taxon>
        <taxon>Bolidophyceae</taxon>
        <taxon>Parmales</taxon>
        <taxon>Triparmaceae</taxon>
        <taxon>Triparma</taxon>
    </lineage>
</organism>
<dbReference type="PRINTS" id="PR00069">
    <property type="entry name" value="ALDKETRDTASE"/>
</dbReference>
<evidence type="ECO:0000313" key="5">
    <source>
        <dbReference type="EMBL" id="GMH57520.1"/>
    </source>
</evidence>
<keyword evidence="3" id="KW-0560">Oxidoreductase</keyword>
<evidence type="ECO:0000259" key="4">
    <source>
        <dbReference type="Pfam" id="PF00248"/>
    </source>
</evidence>
<sequence>MPLIGFGTYKTPPASTTEAVSLALQAGVRHIDGAQDYKNERELGVAVRESGIPRSELFLTSKISNENQGDLRKVTTSVKRTLKSLDTPYLDCLYVHTPLPGSSLRLSTYAALQQLKEEGFCRSVGVANYGVPHLDEIIASGLDA</sequence>
<dbReference type="AlphaFoldDB" id="A0A9W6ZX61"/>
<dbReference type="CDD" id="cd19071">
    <property type="entry name" value="AKR_AKR1-5-like"/>
    <property type="match status" value="1"/>
</dbReference>
<dbReference type="Gene3D" id="3.20.20.100">
    <property type="entry name" value="NADP-dependent oxidoreductase domain"/>
    <property type="match status" value="1"/>
</dbReference>
<dbReference type="InterPro" id="IPR020471">
    <property type="entry name" value="AKR"/>
</dbReference>
<feature type="domain" description="NADP-dependent oxidoreductase" evidence="4">
    <location>
        <begin position="4"/>
        <end position="137"/>
    </location>
</feature>
<proteinExistence type="inferred from homology"/>